<dbReference type="OrthoDB" id="3202351at2"/>
<evidence type="ECO:0000256" key="2">
    <source>
        <dbReference type="SAM" id="MobiDB-lite"/>
    </source>
</evidence>
<feature type="compositionally biased region" description="Basic and acidic residues" evidence="2">
    <location>
        <begin position="643"/>
        <end position="653"/>
    </location>
</feature>
<reference evidence="3 4" key="1">
    <citation type="submission" date="2015-10" db="EMBL/GenBank/DDBJ databases">
        <title>Draft genome sequence of Streptomyces sp. RV15, isolated from a marine sponge.</title>
        <authorList>
            <person name="Ruckert C."/>
            <person name="Abdelmohsen U.R."/>
            <person name="Winkler A."/>
            <person name="Hentschel U."/>
            <person name="Kalinowski J."/>
            <person name="Kampfer P."/>
            <person name="Glaeser S."/>
        </authorList>
    </citation>
    <scope>NUCLEOTIDE SEQUENCE [LARGE SCALE GENOMIC DNA]</scope>
    <source>
        <strain evidence="3 4">RV15</strain>
    </source>
</reference>
<organism evidence="3 4">
    <name type="scientific">Streptomyces dysideae</name>
    <dbReference type="NCBI Taxonomy" id="909626"/>
    <lineage>
        <taxon>Bacteria</taxon>
        <taxon>Bacillati</taxon>
        <taxon>Actinomycetota</taxon>
        <taxon>Actinomycetes</taxon>
        <taxon>Kitasatosporales</taxon>
        <taxon>Streptomycetaceae</taxon>
        <taxon>Streptomyces</taxon>
    </lineage>
</organism>
<feature type="region of interest" description="Disordered" evidence="2">
    <location>
        <begin position="551"/>
        <end position="572"/>
    </location>
</feature>
<feature type="compositionally biased region" description="Low complexity" evidence="2">
    <location>
        <begin position="654"/>
        <end position="666"/>
    </location>
</feature>
<keyword evidence="1" id="KW-0175">Coiled coil</keyword>
<dbReference type="RefSeq" id="WP_067025833.1">
    <property type="nucleotide sequence ID" value="NZ_KQ949090.1"/>
</dbReference>
<evidence type="ECO:0008006" key="5">
    <source>
        <dbReference type="Google" id="ProtNLM"/>
    </source>
</evidence>
<feature type="region of interest" description="Disordered" evidence="2">
    <location>
        <begin position="614"/>
        <end position="689"/>
    </location>
</feature>
<feature type="region of interest" description="Disordered" evidence="2">
    <location>
        <begin position="461"/>
        <end position="494"/>
    </location>
</feature>
<evidence type="ECO:0000313" key="3">
    <source>
        <dbReference type="EMBL" id="KUO18666.1"/>
    </source>
</evidence>
<dbReference type="Proteomes" id="UP000053260">
    <property type="component" value="Unassembled WGS sequence"/>
</dbReference>
<feature type="compositionally biased region" description="Basic and acidic residues" evidence="2">
    <location>
        <begin position="993"/>
        <end position="1023"/>
    </location>
</feature>
<feature type="coiled-coil region" evidence="1">
    <location>
        <begin position="1318"/>
        <end position="1345"/>
    </location>
</feature>
<sequence>MYELSRVRLYSIGPAGARYADTVLDLRGVGDVVPDPAPTQAEFFEEEPVGPPRRPAPAGVLFLENGGGKSVLLKLIFSVMLPGHRNTLGGASSGVLRKFLLADDCGHVALEWQHVLTGECVVVGKVSEWRGRQVSNDPRKFAEAWYSFRPGPGLSLDNLPVAESTAVRPSVEGQSGAQGRRRTMKGFRDAITEAGKAYPHLEVHWEEIHDRWIEHLGDLGLDPELFRYQREMNADEGEAAGLFAVKKDSDFTDLLLRAVTDTRDTDGLADLVSGFGNKLGRRAELIAERDFTAGSVDLLGRIVEAAEARSRARDIHTGAERRTRTLARRLSARGVRERVRAADLAQRVTAAAYAVTHAEAGRERSALIAAELAYRHASLALAAAEKSAAAQKRELADARTLHAAWQAAEVVLRHRAAADRVARVSAAIQEAERDAAPALAARAKAAVDLVRALHAAAESAETLANEEEERSAALQEVSDSAYRDSTSAATEAQRARSEIGHLKQRLTEVEQETAEAVRAGWLDDSAPDADPARAALAASDAEKTAVAAWDTAREASRRASEHAREAASAESRAELTAARAADAATAAERSYGAERRLAEALAAEERLAELLGLSGAVGGGRPGVPGPRRDGRTGSAAGAAPADRTDSGGRVRAADGTAAGSGSSRDAGADGRTRSGAVRPVTEGPLTPEELDRFADELRELLDDAVSSAERQLFELRTAAADDSRILGALGDGGLLPPGPDVLATVEFLGEQGIPALPGWRYLAQAVDPADHARVLAARPELVDGVIITDPGTHVRAREALSDAALLPRSAVAVGTAAALLAPTPAPDAGDGDVFLVPPNPAMHDEHAADEERQALRARATERDDEIRTLAARLGKDRELAARLASWRTGCPAGRMVELAEAAREARAFAEESEAELAEARTVRAEADEVAAEASQVRDERQEAAQKARRAADALAGLAFRLRERAGWQAKLRELADEATESEARAQTCLERARAADEDRRAAQRAADDARRTARALRAERSEIAGAPDDVPEADADGPKSSLPALREAYRAASQVYEKVGVGADLRAEQARAESDESAARAELDRLSNKVRTRAAGLLESPDGSDGPSRQSAAARAEELVQLLETRMSTASEQLGRLRGEAERHAPEDGETHTELSEELQPRDAEHAQALLRTATTELASRTEALAQAREAHAELLDAHRAAEDAAGGFDEIAAMLRDLLREHASEDEHEEPEPYPGSLDEARQSAAEARRSLRGCAADLSAAEGAVREASDILVRHANSTRYEQVRTPARQQIRELPASALPEHAQKWADAFAPRLRVLTDELEQLERNRDSIVDRLRGLVESALATLRSAQRLSRLPEGLGEWSGQEFLRIRFEEPDQATLTERLGEVIDEATRAAVKKNSDLRRDGMSLLLRGVAAALQPKGVAVEILKPDAVLRAERVPVGQMGDVFSGGQLLTAAIALYCTMAALRSNDRGRDKHRHAGTLFLDNPIGRANATYLLELQRAVSDALGVQLLYTTGLFDTTALAEFPLVIRLRNDADLRAGLKYISVEEHLRPGLPQQAPAGEGEAVHSEITATRMFKRPAPTAG</sequence>
<keyword evidence="4" id="KW-1185">Reference proteome</keyword>
<evidence type="ECO:0000256" key="1">
    <source>
        <dbReference type="SAM" id="Coils"/>
    </source>
</evidence>
<feature type="region of interest" description="Disordered" evidence="2">
    <location>
        <begin position="1133"/>
        <end position="1162"/>
    </location>
</feature>
<proteinExistence type="predicted"/>
<dbReference type="STRING" id="909626.AQJ91_24710"/>
<evidence type="ECO:0000313" key="4">
    <source>
        <dbReference type="Proteomes" id="UP000053260"/>
    </source>
</evidence>
<protein>
    <recommendedName>
        <fullName evidence="5">Chromosome segregation ATPase</fullName>
    </recommendedName>
</protein>
<feature type="region of interest" description="Disordered" evidence="2">
    <location>
        <begin position="993"/>
        <end position="1042"/>
    </location>
</feature>
<comment type="caution">
    <text evidence="3">The sequence shown here is derived from an EMBL/GenBank/DDBJ whole genome shotgun (WGS) entry which is preliminary data.</text>
</comment>
<feature type="region of interest" description="Disordered" evidence="2">
    <location>
        <begin position="1225"/>
        <end position="1248"/>
    </location>
</feature>
<gene>
    <name evidence="3" type="ORF">AQJ91_24710</name>
</gene>
<accession>A0A124IEL3</accession>
<feature type="compositionally biased region" description="Basic and acidic residues" evidence="2">
    <location>
        <begin position="1136"/>
        <end position="1162"/>
    </location>
</feature>
<dbReference type="EMBL" id="LMXB01000062">
    <property type="protein sequence ID" value="KUO18666.1"/>
    <property type="molecule type" value="Genomic_DNA"/>
</dbReference>
<name>A0A124IEL3_9ACTN</name>
<feature type="region of interest" description="Disordered" evidence="2">
    <location>
        <begin position="1095"/>
        <end position="1116"/>
    </location>
</feature>